<sequence>MDNMSTTLIHKYHTLKTKKSTKRLASQDIFLSSSHSSPSPPVPSPTTEPSYSSFINDLVSAFNSLSTPSASTTTSPTLHTFFQGVDHEALVDSRQKKKVIKALQLANPAQVNEIISLLKAMPDPSKIVAGGNSGEGRDTLKKSHSRESSLLSFVQDKGLKKNKKEEDAVKRQKTSKEQKKKETRLDEDEKLGEDWDKVEKKWSWETQKSNDQLTGVIDPESCKTAAESILATAGSWFFSSSSSFSVPSSTPATSHPPSPPSTTTEKQKTLKSKPSKISPSATTNDATNTKSTGFASLWTTTSPTTTTTTTTSTTKSKPPVDPSSKKSARGPTRRTASTTSLSTGEQIAQAAATLLATVAISRPKETPNTNPKQVRHQSSMPNIKTATLKRLLPTTKATTTTSDSTVTKYDTKKPDSTAMTASAPSYISTTLSSLTKQWLAFQSAPPSTNMMSAYTYWWGYEIYVPHQCMDTIERVSNTSQIFFGFLSSTVSAIPGLAALVPIAKIISAWVGYQWAVIKTQDAGKGVVISATWVLPVALASRPWDHRCEHENDSFPDVSSLSTSTKKTLKSKLRLGL</sequence>
<protein>
    <submittedName>
        <fullName evidence="2">Uncharacterized protein</fullName>
    </submittedName>
</protein>
<feature type="compositionally biased region" description="Low complexity" evidence="1">
    <location>
        <begin position="241"/>
        <end position="253"/>
    </location>
</feature>
<evidence type="ECO:0000256" key="1">
    <source>
        <dbReference type="SAM" id="MobiDB-lite"/>
    </source>
</evidence>
<feature type="region of interest" description="Disordered" evidence="1">
    <location>
        <begin position="124"/>
        <end position="147"/>
    </location>
</feature>
<accession>A0AAD4H4S9</accession>
<dbReference type="Proteomes" id="UP001194580">
    <property type="component" value="Unassembled WGS sequence"/>
</dbReference>
<organism evidence="2 3">
    <name type="scientific">Linnemannia exigua</name>
    <dbReference type="NCBI Taxonomy" id="604196"/>
    <lineage>
        <taxon>Eukaryota</taxon>
        <taxon>Fungi</taxon>
        <taxon>Fungi incertae sedis</taxon>
        <taxon>Mucoromycota</taxon>
        <taxon>Mortierellomycotina</taxon>
        <taxon>Mortierellomycetes</taxon>
        <taxon>Mortierellales</taxon>
        <taxon>Mortierellaceae</taxon>
        <taxon>Linnemannia</taxon>
    </lineage>
</organism>
<reference evidence="2" key="1">
    <citation type="journal article" date="2020" name="Fungal Divers.">
        <title>Resolving the Mortierellaceae phylogeny through synthesis of multi-gene phylogenetics and phylogenomics.</title>
        <authorList>
            <person name="Vandepol N."/>
            <person name="Liber J."/>
            <person name="Desiro A."/>
            <person name="Na H."/>
            <person name="Kennedy M."/>
            <person name="Barry K."/>
            <person name="Grigoriev I.V."/>
            <person name="Miller A.N."/>
            <person name="O'Donnell K."/>
            <person name="Stajich J.E."/>
            <person name="Bonito G."/>
        </authorList>
    </citation>
    <scope>NUCLEOTIDE SEQUENCE</scope>
    <source>
        <strain evidence="2">NRRL 28262</strain>
    </source>
</reference>
<dbReference type="EMBL" id="JAAAIL010001074">
    <property type="protein sequence ID" value="KAG0271733.1"/>
    <property type="molecule type" value="Genomic_DNA"/>
</dbReference>
<feature type="compositionally biased region" description="Low complexity" evidence="1">
    <location>
        <begin position="299"/>
        <end position="317"/>
    </location>
</feature>
<comment type="caution">
    <text evidence="2">The sequence shown here is derived from an EMBL/GenBank/DDBJ whole genome shotgun (WGS) entry which is preliminary data.</text>
</comment>
<feature type="compositionally biased region" description="Low complexity" evidence="1">
    <location>
        <begin position="333"/>
        <end position="345"/>
    </location>
</feature>
<name>A0AAD4H4S9_9FUNG</name>
<keyword evidence="3" id="KW-1185">Reference proteome</keyword>
<feature type="compositionally biased region" description="Basic and acidic residues" evidence="1">
    <location>
        <begin position="135"/>
        <end position="147"/>
    </location>
</feature>
<feature type="region of interest" description="Disordered" evidence="1">
    <location>
        <begin position="241"/>
        <end position="345"/>
    </location>
</feature>
<proteinExistence type="predicted"/>
<evidence type="ECO:0000313" key="2">
    <source>
        <dbReference type="EMBL" id="KAG0271733.1"/>
    </source>
</evidence>
<dbReference type="AlphaFoldDB" id="A0AAD4H4S9"/>
<feature type="region of interest" description="Disordered" evidence="1">
    <location>
        <begin position="159"/>
        <end position="191"/>
    </location>
</feature>
<evidence type="ECO:0000313" key="3">
    <source>
        <dbReference type="Proteomes" id="UP001194580"/>
    </source>
</evidence>
<feature type="compositionally biased region" description="Polar residues" evidence="1">
    <location>
        <begin position="275"/>
        <end position="298"/>
    </location>
</feature>
<feature type="region of interest" description="Disordered" evidence="1">
    <location>
        <begin position="31"/>
        <end position="50"/>
    </location>
</feature>
<gene>
    <name evidence="2" type="ORF">BGZ95_000414</name>
</gene>
<feature type="compositionally biased region" description="Basic and acidic residues" evidence="1">
    <location>
        <begin position="159"/>
        <end position="184"/>
    </location>
</feature>